<feature type="disulfide bond" evidence="2">
    <location>
        <begin position="434"/>
        <end position="449"/>
    </location>
</feature>
<dbReference type="Gene3D" id="4.10.400.10">
    <property type="entry name" value="Low-density Lipoprotein Receptor"/>
    <property type="match status" value="1"/>
</dbReference>
<keyword evidence="3" id="KW-0472">Membrane</keyword>
<feature type="transmembrane region" description="Helical" evidence="3">
    <location>
        <begin position="487"/>
        <end position="508"/>
    </location>
</feature>
<keyword evidence="1 2" id="KW-1015">Disulfide bond</keyword>
<dbReference type="PROSITE" id="PS01209">
    <property type="entry name" value="LDLRA_1"/>
    <property type="match status" value="1"/>
</dbReference>
<dbReference type="PROSITE" id="PS50068">
    <property type="entry name" value="LDLRA_2"/>
    <property type="match status" value="1"/>
</dbReference>
<feature type="disulfide bond" evidence="2">
    <location>
        <begin position="422"/>
        <end position="440"/>
    </location>
</feature>
<dbReference type="SMART" id="SM00192">
    <property type="entry name" value="LDLa"/>
    <property type="match status" value="1"/>
</dbReference>
<keyword evidence="3" id="KW-0812">Transmembrane</keyword>
<gene>
    <name evidence="7" type="primary">LOC106463020</name>
</gene>
<dbReference type="InterPro" id="IPR002172">
    <property type="entry name" value="LDrepeatLR_classA_rpt"/>
</dbReference>
<evidence type="ECO:0000256" key="3">
    <source>
        <dbReference type="SAM" id="Phobius"/>
    </source>
</evidence>
<name>A0ABM1BB44_LIMPO</name>
<dbReference type="InterPro" id="IPR023415">
    <property type="entry name" value="LDLR_class-A_CS"/>
</dbReference>
<dbReference type="GeneID" id="106463020"/>
<dbReference type="CDD" id="cd00041">
    <property type="entry name" value="CUB"/>
    <property type="match status" value="1"/>
</dbReference>
<dbReference type="Pfam" id="PF00057">
    <property type="entry name" value="Ldl_recept_a"/>
    <property type="match status" value="1"/>
</dbReference>
<accession>A0ABM1BB44</accession>
<dbReference type="InterPro" id="IPR035914">
    <property type="entry name" value="Sperma_CUB_dom_sf"/>
</dbReference>
<comment type="caution">
    <text evidence="2">Lacks conserved residue(s) required for the propagation of feature annotation.</text>
</comment>
<evidence type="ECO:0000259" key="5">
    <source>
        <dbReference type="PROSITE" id="PS01180"/>
    </source>
</evidence>
<evidence type="ECO:0000256" key="1">
    <source>
        <dbReference type="ARBA" id="ARBA00023157"/>
    </source>
</evidence>
<dbReference type="Gene3D" id="2.60.120.290">
    <property type="entry name" value="Spermadhesin, CUB domain"/>
    <property type="match status" value="1"/>
</dbReference>
<dbReference type="InterPro" id="IPR000859">
    <property type="entry name" value="CUB_dom"/>
</dbReference>
<evidence type="ECO:0000256" key="4">
    <source>
        <dbReference type="SAM" id="SignalP"/>
    </source>
</evidence>
<dbReference type="InterPro" id="IPR042333">
    <property type="entry name" value="LRAD2/Mig-13-like"/>
</dbReference>
<sequence>MDLWSNFEIAFLVAIVSLAVNECLPDGDLCKLMNGKKYYVDIGETGIIKAENVSSKFLKNETENLSLPKCTVELVSCPSCHIVVSVLYLNIPKCSSDNSCRCDYVWIKESAYAISGQKFCGFVNNKSFSLQYESRTKLVTIDFFYRYTYKDSFVLQFTAAKNVYVLKGHYVLYQSNTTNVFESPHFPISYPGDYSCEYIIRNIEDKGCIQITFIDFQLSPWSYIELFDSDNTRMDVYTGKMFRPPVIVSSGPTLTLKFLASDDHLSSGFRVTYAFISSNNRDWFTQTFTECGGIVDNKGGVITMMNMTNNSEFQLYDCIWLIHQKSLHVYETHLSVQVAQFEFMGSKSVLEIRQGLTSKSKMLESVTSFQYNKIIQGTEHIIPAHEGFYIRLQGFFNSSSRIAIVYTTFRYEACYSAGEFQCKNWRCIARKLQCDAFNHCGDNSDEHLCTGKGSLHDSLDRNWWKTLTPNYYFPKQSSLSTVGTNKLVLITSLAGLGIFIFMTVTILIRLHKKQSDEDSTRDSLCTHNGDIDQSDIMGVTSDLPHYDPPPSYEDVLKFIFSPPTYISVFGTHHNQVNSTTESLVPSAGTDNAANVSENMTDQRAETPHASQADLIGEGCRAILRVNLPLYVNTEDPQQVVVTENSLTNSFPVENFPESSISLKEEVPVNVTGTDGSEVPKIGSVF</sequence>
<keyword evidence="6" id="KW-1185">Reference proteome</keyword>
<organism evidence="6 7">
    <name type="scientific">Limulus polyphemus</name>
    <name type="common">Atlantic horseshoe crab</name>
    <dbReference type="NCBI Taxonomy" id="6850"/>
    <lineage>
        <taxon>Eukaryota</taxon>
        <taxon>Metazoa</taxon>
        <taxon>Ecdysozoa</taxon>
        <taxon>Arthropoda</taxon>
        <taxon>Chelicerata</taxon>
        <taxon>Merostomata</taxon>
        <taxon>Xiphosura</taxon>
        <taxon>Limulidae</taxon>
        <taxon>Limulus</taxon>
    </lineage>
</organism>
<dbReference type="SUPFAM" id="SSF49854">
    <property type="entry name" value="Spermadhesin, CUB domain"/>
    <property type="match status" value="3"/>
</dbReference>
<feature type="chain" id="PRO_5045076005" evidence="4">
    <location>
        <begin position="24"/>
        <end position="685"/>
    </location>
</feature>
<dbReference type="PANTHER" id="PTHR24652">
    <property type="entry name" value="LOW-DENSITY LIPOPROTEIN RECEPTOR CLASS A DOMAIN-CONTAINING PROTEIN 2"/>
    <property type="match status" value="1"/>
</dbReference>
<dbReference type="InterPro" id="IPR036055">
    <property type="entry name" value="LDL_receptor-like_sf"/>
</dbReference>
<dbReference type="SUPFAM" id="SSF57424">
    <property type="entry name" value="LDL receptor-like module"/>
    <property type="match status" value="1"/>
</dbReference>
<feature type="domain" description="CUB" evidence="5">
    <location>
        <begin position="167"/>
        <end position="276"/>
    </location>
</feature>
<keyword evidence="3" id="KW-1133">Transmembrane helix</keyword>
<dbReference type="CDD" id="cd00112">
    <property type="entry name" value="LDLa"/>
    <property type="match status" value="1"/>
</dbReference>
<evidence type="ECO:0000313" key="7">
    <source>
        <dbReference type="RefSeq" id="XP_013778447.1"/>
    </source>
</evidence>
<dbReference type="SMART" id="SM00042">
    <property type="entry name" value="CUB"/>
    <property type="match status" value="1"/>
</dbReference>
<proteinExistence type="predicted"/>
<dbReference type="Proteomes" id="UP000694941">
    <property type="component" value="Unplaced"/>
</dbReference>
<dbReference type="Pfam" id="PF00431">
    <property type="entry name" value="CUB"/>
    <property type="match status" value="1"/>
</dbReference>
<keyword evidence="4" id="KW-0732">Signal</keyword>
<protein>
    <submittedName>
        <fullName evidence="7">Uncharacterized protein LOC106463020</fullName>
    </submittedName>
</protein>
<feature type="signal peptide" evidence="4">
    <location>
        <begin position="1"/>
        <end position="23"/>
    </location>
</feature>
<evidence type="ECO:0000256" key="2">
    <source>
        <dbReference type="PROSITE-ProRule" id="PRU00124"/>
    </source>
</evidence>
<reference evidence="7" key="1">
    <citation type="submission" date="2025-08" db="UniProtKB">
        <authorList>
            <consortium name="RefSeq"/>
        </authorList>
    </citation>
    <scope>IDENTIFICATION</scope>
    <source>
        <tissue evidence="7">Muscle</tissue>
    </source>
</reference>
<dbReference type="PROSITE" id="PS01180">
    <property type="entry name" value="CUB"/>
    <property type="match status" value="2"/>
</dbReference>
<evidence type="ECO:0000313" key="6">
    <source>
        <dbReference type="Proteomes" id="UP000694941"/>
    </source>
</evidence>
<dbReference type="RefSeq" id="XP_013778447.1">
    <property type="nucleotide sequence ID" value="XM_013922993.1"/>
</dbReference>
<dbReference type="PANTHER" id="PTHR24652:SF67">
    <property type="entry name" value="LOW-DENSITY LIPOPROTEIN RECEPTOR CLASS A DOMAIN-CONTAINING PROTEIN 2"/>
    <property type="match status" value="1"/>
</dbReference>
<feature type="domain" description="CUB" evidence="5">
    <location>
        <begin position="34"/>
        <end position="164"/>
    </location>
</feature>